<evidence type="ECO:0000313" key="1">
    <source>
        <dbReference type="EMBL" id="EFU31716.1"/>
    </source>
</evidence>
<dbReference type="HOGENOM" id="CLU_592719_0_0_10"/>
<dbReference type="InterPro" id="IPR032675">
    <property type="entry name" value="LRR_dom_sf"/>
</dbReference>
<dbReference type="PROSITE" id="PS51257">
    <property type="entry name" value="PROKAR_LIPOPROTEIN"/>
    <property type="match status" value="1"/>
</dbReference>
<name>E6K416_9BACT</name>
<dbReference type="eggNOG" id="ENOG502ZAKY">
    <property type="taxonomic scope" value="Bacteria"/>
</dbReference>
<gene>
    <name evidence="1" type="ORF">HMPREF6485_0361</name>
</gene>
<evidence type="ECO:0000313" key="2">
    <source>
        <dbReference type="Proteomes" id="UP000003112"/>
    </source>
</evidence>
<dbReference type="AlphaFoldDB" id="E6K416"/>
<dbReference type="GeneID" id="93535330"/>
<proteinExistence type="predicted"/>
<dbReference type="RefSeq" id="WP_004344217.1">
    <property type="nucleotide sequence ID" value="NZ_GL586311.1"/>
</dbReference>
<organism evidence="1 2">
    <name type="scientific">Segatella buccae ATCC 33574</name>
    <dbReference type="NCBI Taxonomy" id="873513"/>
    <lineage>
        <taxon>Bacteria</taxon>
        <taxon>Pseudomonadati</taxon>
        <taxon>Bacteroidota</taxon>
        <taxon>Bacteroidia</taxon>
        <taxon>Bacteroidales</taxon>
        <taxon>Prevotellaceae</taxon>
        <taxon>Segatella</taxon>
    </lineage>
</organism>
<reference evidence="1 2" key="1">
    <citation type="submission" date="2010-10" db="EMBL/GenBank/DDBJ databases">
        <authorList>
            <person name="Muzny D."/>
            <person name="Qin X."/>
            <person name="Deng J."/>
            <person name="Jiang H."/>
            <person name="Liu Y."/>
            <person name="Qu J."/>
            <person name="Song X.-Z."/>
            <person name="Zhang L."/>
            <person name="Thornton R."/>
            <person name="Coyle M."/>
            <person name="Francisco L."/>
            <person name="Jackson L."/>
            <person name="Javaid M."/>
            <person name="Korchina V."/>
            <person name="Kovar C."/>
            <person name="Mata R."/>
            <person name="Mathew T."/>
            <person name="Ngo R."/>
            <person name="Nguyen L."/>
            <person name="Nguyen N."/>
            <person name="Okwuonu G."/>
            <person name="Ongeri F."/>
            <person name="Pham C."/>
            <person name="Simmons D."/>
            <person name="Wilczek-Boney K."/>
            <person name="Hale W."/>
            <person name="Jakkamsetti A."/>
            <person name="Pham P."/>
            <person name="Ruth R."/>
            <person name="San Lucas F."/>
            <person name="Warren J."/>
            <person name="Zhang J."/>
            <person name="Zhao Z."/>
            <person name="Zhou C."/>
            <person name="Zhu D."/>
            <person name="Lee S."/>
            <person name="Bess C."/>
            <person name="Blankenburg K."/>
            <person name="Forbes L."/>
            <person name="Fu Q."/>
            <person name="Gubbala S."/>
            <person name="Hirani K."/>
            <person name="Jayaseelan J.C."/>
            <person name="Lara F."/>
            <person name="Munidasa M."/>
            <person name="Palculict T."/>
            <person name="Patil S."/>
            <person name="Pu L.-L."/>
            <person name="Saada N."/>
            <person name="Tang L."/>
            <person name="Weissenberger G."/>
            <person name="Zhu Y."/>
            <person name="Hemphill L."/>
            <person name="Shang Y."/>
            <person name="Youmans B."/>
            <person name="Ayvaz T."/>
            <person name="Ross M."/>
            <person name="Santibanez J."/>
            <person name="Aqrawi P."/>
            <person name="Gross S."/>
            <person name="Joshi V."/>
            <person name="Fowler G."/>
            <person name="Nazareth L."/>
            <person name="Reid J."/>
            <person name="Worley K."/>
            <person name="Petrosino J."/>
            <person name="Highlander S."/>
            <person name="Gibbs R."/>
        </authorList>
    </citation>
    <scope>NUCLEOTIDE SEQUENCE [LARGE SCALE GENOMIC DNA]</scope>
    <source>
        <strain evidence="1 2">ATCC 33574</strain>
    </source>
</reference>
<protein>
    <recommendedName>
        <fullName evidence="3">Leucine Rich Repeat protein</fullName>
    </recommendedName>
</protein>
<dbReference type="Gene3D" id="3.80.10.10">
    <property type="entry name" value="Ribonuclease Inhibitor"/>
    <property type="match status" value="1"/>
</dbReference>
<dbReference type="EMBL" id="AEPD01000009">
    <property type="protein sequence ID" value="EFU31716.1"/>
    <property type="molecule type" value="Genomic_DNA"/>
</dbReference>
<sequence length="473" mass="52464">MKIKSLVLPLMAFCVLGFTSCSDDNGPGYSASALKNTELMTILKSKGYTFDQEGKLELNDLANNTTSLDLSGTKLTDFTGLDILPNLKEVKLANNGYGPSFDFAKLPAQITGIDLTGNDIHNYDNLVSVKVEENDDETVTNLHNITKLYLPAEAKFNIKDLVRFYRKNKADIESGKIDMQMADDKGALQKYNTLRTIPDDNIRKNFKKFFSSIFDADSIHIDINKRMSNTDKQNNCSLGSWNGVSSATTLEGIQYIVENPYWEGNALSIHLDGADKLPYMELSPKMMTMALYNLDASAGLGYTNAKSLTTVLLSKVTGLKLLDYSHSTLFGQRNIDIEQNGPDGTTIYVIGCPDIESILLPEKTGLRAYQVFVAGNAKLKQLDLSKFKMIQELRLGDMAENASLAYPNLTEYHTVTGLTEFACTQSIFDKQATKDFIKKYYVDANPPTLKPNRAVGKDITGVSGVRWWTLIAQ</sequence>
<accession>E6K416</accession>
<keyword evidence="2" id="KW-1185">Reference proteome</keyword>
<comment type="caution">
    <text evidence="1">The sequence shown here is derived from an EMBL/GenBank/DDBJ whole genome shotgun (WGS) entry which is preliminary data.</text>
</comment>
<dbReference type="SUPFAM" id="SSF52058">
    <property type="entry name" value="L domain-like"/>
    <property type="match status" value="1"/>
</dbReference>
<evidence type="ECO:0008006" key="3">
    <source>
        <dbReference type="Google" id="ProtNLM"/>
    </source>
</evidence>
<dbReference type="Proteomes" id="UP000003112">
    <property type="component" value="Unassembled WGS sequence"/>
</dbReference>
<dbReference type="STRING" id="873513.HMPREF6485_0361"/>